<dbReference type="GO" id="GO:0004222">
    <property type="term" value="F:metalloendopeptidase activity"/>
    <property type="evidence" value="ECO:0007669"/>
    <property type="project" value="TreeGrafter"/>
</dbReference>
<dbReference type="GO" id="GO:0042834">
    <property type="term" value="F:peptidoglycan binding"/>
    <property type="evidence" value="ECO:0007669"/>
    <property type="project" value="InterPro"/>
</dbReference>
<dbReference type="KEGG" id="vos:KNV97_04075"/>
<comment type="pathway">
    <text evidence="7">Cell wall degradation; peptidoglycan degradation.</text>
</comment>
<dbReference type="InterPro" id="IPR007340">
    <property type="entry name" value="LysM_Opacity-associatedA"/>
</dbReference>
<dbReference type="Pfam" id="PF19425">
    <property type="entry name" value="Csd3_N2"/>
    <property type="match status" value="1"/>
</dbReference>
<dbReference type="GO" id="GO:0046872">
    <property type="term" value="F:metal ion binding"/>
    <property type="evidence" value="ECO:0007669"/>
    <property type="project" value="UniProtKB-KW"/>
</dbReference>
<evidence type="ECO:0000256" key="8">
    <source>
        <dbReference type="SAM" id="MobiDB-lite"/>
    </source>
</evidence>
<name>A0A975YLF7_9VIBR</name>
<dbReference type="Pfam" id="PF01551">
    <property type="entry name" value="Peptidase_M23"/>
    <property type="match status" value="1"/>
</dbReference>
<dbReference type="AlphaFoldDB" id="A0A975YLF7"/>
<evidence type="ECO:0000256" key="5">
    <source>
        <dbReference type="ARBA" id="ARBA00022833"/>
    </source>
</evidence>
<feature type="domain" description="M23ase beta-sheet core" evidence="9">
    <location>
        <begin position="295"/>
        <end position="389"/>
    </location>
</feature>
<keyword evidence="2" id="KW-0645">Protease</keyword>
<sequence length="450" mass="49973">MLPKSLILRFSELSKRKKASVVGLPLLAVAAISSSLNSPSYPRTIELSIPESQIVESILSDSADSQRVYPDYEYEIQSGDNLSSIFTQLGFTYQEMMKVMETDLNYLALDTLKPGNILRFWKGQDGKSLAKMELEFSMVERAVYSRTPDGGYEFKDVKIPGKWKEFALIGEIQGSFSQSANQLGLGSSDIDQIVTLLKDKINFGRDLRAGDRFEVVLSRQYVGDKLTGNREIQAIKILGRSNEVTAYLYKDGQYYDKNGESLQRAFQRYPSAHKWRMSSPFDPQRRHPVTGRIAPHNGTDFAAPTGTPVLATGDGVVVMTRNHPYAGKYVVINHGSTYTTRYLHLSKILVHKGQKITRGQRIALSGATGRVTGPHIHYELIVRGHPVNPMTAKIPMANSVPKKDMANFIARRDQLDTMLEQQEGLLAANQAETSSANEVSASETTPESGS</sequence>
<feature type="domain" description="Csd3-like second N-terminal" evidence="11">
    <location>
        <begin position="161"/>
        <end position="283"/>
    </location>
</feature>
<dbReference type="InterPro" id="IPR045834">
    <property type="entry name" value="Csd3_N2"/>
</dbReference>
<feature type="domain" description="Opacity-associated protein A LysM-like" evidence="10">
    <location>
        <begin position="73"/>
        <end position="155"/>
    </location>
</feature>
<evidence type="ECO:0000259" key="9">
    <source>
        <dbReference type="Pfam" id="PF01551"/>
    </source>
</evidence>
<dbReference type="PANTHER" id="PTHR21666">
    <property type="entry name" value="PEPTIDASE-RELATED"/>
    <property type="match status" value="1"/>
</dbReference>
<dbReference type="PANTHER" id="PTHR21666:SF292">
    <property type="entry name" value="MUREIN DD-ENDOPEPTIDASE MEPM"/>
    <property type="match status" value="1"/>
</dbReference>
<organism evidence="12 13">
    <name type="scientific">Vibrio ostreae</name>
    <dbReference type="NCBI Taxonomy" id="2841925"/>
    <lineage>
        <taxon>Bacteria</taxon>
        <taxon>Pseudomonadati</taxon>
        <taxon>Pseudomonadota</taxon>
        <taxon>Gammaproteobacteria</taxon>
        <taxon>Vibrionales</taxon>
        <taxon>Vibrionaceae</taxon>
        <taxon>Vibrio</taxon>
    </lineage>
</organism>
<evidence type="ECO:0000313" key="12">
    <source>
        <dbReference type="EMBL" id="QXO15602.1"/>
    </source>
</evidence>
<keyword evidence="6" id="KW-0482">Metalloprotease</keyword>
<dbReference type="RefSeq" id="WP_218561594.1">
    <property type="nucleotide sequence ID" value="NZ_CP076642.1"/>
</dbReference>
<dbReference type="CDD" id="cd12797">
    <property type="entry name" value="M23_peptidase"/>
    <property type="match status" value="1"/>
</dbReference>
<evidence type="ECO:0000256" key="1">
    <source>
        <dbReference type="ARBA" id="ARBA00001947"/>
    </source>
</evidence>
<evidence type="ECO:0000256" key="2">
    <source>
        <dbReference type="ARBA" id="ARBA00022670"/>
    </source>
</evidence>
<keyword evidence="5" id="KW-0862">Zinc</keyword>
<keyword evidence="3" id="KW-0479">Metal-binding</keyword>
<feature type="region of interest" description="Disordered" evidence="8">
    <location>
        <begin position="428"/>
        <end position="450"/>
    </location>
</feature>
<evidence type="ECO:0000256" key="4">
    <source>
        <dbReference type="ARBA" id="ARBA00022801"/>
    </source>
</evidence>
<feature type="compositionally biased region" description="Polar residues" evidence="8">
    <location>
        <begin position="430"/>
        <end position="450"/>
    </location>
</feature>
<evidence type="ECO:0000259" key="10">
    <source>
        <dbReference type="Pfam" id="PF04225"/>
    </source>
</evidence>
<comment type="cofactor">
    <cofactor evidence="1">
        <name>Zn(2+)</name>
        <dbReference type="ChEBI" id="CHEBI:29105"/>
    </cofactor>
</comment>
<dbReference type="InterPro" id="IPR050570">
    <property type="entry name" value="Cell_wall_metabolism_enzyme"/>
</dbReference>
<evidence type="ECO:0000256" key="7">
    <source>
        <dbReference type="ARBA" id="ARBA00060568"/>
    </source>
</evidence>
<keyword evidence="13" id="KW-1185">Reference proteome</keyword>
<dbReference type="InterPro" id="IPR016047">
    <property type="entry name" value="M23ase_b-sheet_dom"/>
</dbReference>
<reference evidence="12" key="1">
    <citation type="submission" date="2021-06" db="EMBL/GenBank/DDBJ databases">
        <title>Vibrio nov. sp., novel gut bacterium isolated from Yellow Sea oyster.</title>
        <authorList>
            <person name="Muhammad N."/>
            <person name="Nguyen T.H."/>
            <person name="Lee Y.-J."/>
            <person name="Ko J."/>
            <person name="Kim S.-G."/>
        </authorList>
    </citation>
    <scope>NUCLEOTIDE SEQUENCE</scope>
    <source>
        <strain evidence="12">OG9-811</strain>
    </source>
</reference>
<gene>
    <name evidence="12" type="ORF">KNV97_04075</name>
</gene>
<evidence type="ECO:0000256" key="3">
    <source>
        <dbReference type="ARBA" id="ARBA00022723"/>
    </source>
</evidence>
<dbReference type="Pfam" id="PF04225">
    <property type="entry name" value="LysM_OapA"/>
    <property type="match status" value="1"/>
</dbReference>
<accession>A0A975YLF7</accession>
<evidence type="ECO:0000313" key="13">
    <source>
        <dbReference type="Proteomes" id="UP000694232"/>
    </source>
</evidence>
<protein>
    <submittedName>
        <fullName evidence="12">Peptidoglycan DD-metalloendopeptidase family protein</fullName>
    </submittedName>
</protein>
<dbReference type="GO" id="GO:0006508">
    <property type="term" value="P:proteolysis"/>
    <property type="evidence" value="ECO:0007669"/>
    <property type="project" value="UniProtKB-KW"/>
</dbReference>
<dbReference type="EMBL" id="CP076642">
    <property type="protein sequence ID" value="QXO15602.1"/>
    <property type="molecule type" value="Genomic_DNA"/>
</dbReference>
<evidence type="ECO:0000259" key="11">
    <source>
        <dbReference type="Pfam" id="PF19425"/>
    </source>
</evidence>
<keyword evidence="4" id="KW-0378">Hydrolase</keyword>
<dbReference type="Proteomes" id="UP000694232">
    <property type="component" value="Chromosome 2"/>
</dbReference>
<evidence type="ECO:0000256" key="6">
    <source>
        <dbReference type="ARBA" id="ARBA00023049"/>
    </source>
</evidence>
<proteinExistence type="predicted"/>
<dbReference type="FunFam" id="2.70.70.10:FF:000002">
    <property type="entry name" value="Murein DD-endopeptidase MepM"/>
    <property type="match status" value="1"/>
</dbReference>